<evidence type="ECO:0000313" key="2">
    <source>
        <dbReference type="EMBL" id="QJI00177.1"/>
    </source>
</evidence>
<name>A0A6H1ZDX9_9ZZZZ</name>
<gene>
    <name evidence="1" type="ORF">TM448A00264_0047</name>
    <name evidence="2" type="ORF">TM448B01856_0011</name>
</gene>
<accession>A0A6H1ZDX9</accession>
<dbReference type="AlphaFoldDB" id="A0A6H1ZDX9"/>
<dbReference type="EMBL" id="MT143994">
    <property type="protein sequence ID" value="QJA45669.1"/>
    <property type="molecule type" value="Genomic_DNA"/>
</dbReference>
<protein>
    <submittedName>
        <fullName evidence="1">Uncharacterized protein</fullName>
    </submittedName>
</protein>
<dbReference type="EMBL" id="MT144834">
    <property type="protein sequence ID" value="QJI00177.1"/>
    <property type="molecule type" value="Genomic_DNA"/>
</dbReference>
<reference evidence="1" key="1">
    <citation type="submission" date="2020-03" db="EMBL/GenBank/DDBJ databases">
        <title>The deep terrestrial virosphere.</title>
        <authorList>
            <person name="Holmfeldt K."/>
            <person name="Nilsson E."/>
            <person name="Simone D."/>
            <person name="Lopez-Fernandez M."/>
            <person name="Wu X."/>
            <person name="de Brujin I."/>
            <person name="Lundin D."/>
            <person name="Andersson A."/>
            <person name="Bertilsson S."/>
            <person name="Dopson M."/>
        </authorList>
    </citation>
    <scope>NUCLEOTIDE SEQUENCE</scope>
    <source>
        <strain evidence="1">TM448A00264</strain>
        <strain evidence="2">TM448B01856</strain>
    </source>
</reference>
<organism evidence="1">
    <name type="scientific">viral metagenome</name>
    <dbReference type="NCBI Taxonomy" id="1070528"/>
    <lineage>
        <taxon>unclassified sequences</taxon>
        <taxon>metagenomes</taxon>
        <taxon>organismal metagenomes</taxon>
    </lineage>
</organism>
<sequence>MKKFLAILLAMLLALSVAGMALAQTDTRSLEDNEALTLGYNDDAWIYHTGANSIWNEKTGDIYLQSDGTTILDVDALGVSVTGTLSSSGAFTAASLVVGSTGISAAEIGVLDGVTAGTVTATKAVVVDANKDIGDFRNLDAVNIDAGASGAAGTVDVFPTTASKGKVSITAADSAGDTTTTIVNASQAGARTYTIPDAGASASFVMTAGAQTIAGAKTFSSAVLTGANNGTAETGTTAAEYGDGYRHITVLTVNTTLPAIAGGADLAVGKLLYALPAGAVVVHSSHMDLAITQTQGNITADTPDGGLGTTIASGVVNVLSGTAAFENILTGQAFNDCNGTAEDKAAIPTGGTSLVIESGGDHTIYFNVADGWAASGDAAATLTGTVVIEWTHLGS</sequence>
<proteinExistence type="predicted"/>
<evidence type="ECO:0000313" key="1">
    <source>
        <dbReference type="EMBL" id="QJA45669.1"/>
    </source>
</evidence>
<dbReference type="Gene3D" id="6.10.140.2190">
    <property type="match status" value="1"/>
</dbReference>